<sequence length="353" mass="39349">MIRLKFLILVVMCLVVRAEEEEKKDHNGAEHKALCDVLKAAATKWGNGGQGLSESLRSALAHTIFGKDGNQNLHHLIGGGLPVDYKKGISGSSRVYLCGLPRKENEYGDKLQMRFPGHSALHDLLCVCTPGPLGWPLNGTGGKTSKDKLCGQEKDTFLKSGKQGWDSIGNGEKQMEETWKNITLPCLKGHEQDRDLHNALKKYKDVLGEQVENNPAYRMLGEGTVSKDYGGCIGSSTSGVCVVYYITLDPKPWWMVLEDALKMEKQKQEKQQPKEKNQKHEDEKKRQKPQNQDQSQPQQEPRTAALTSAQQGYQEAEQDNIENIPNPIATIEDTSRTFIIPPCSWLLSALLLI</sequence>
<comment type="subcellular location">
    <subcellularLocation>
        <location evidence="2">Cell membrane</location>
        <topology evidence="2">Lipid-anchor</topology>
        <topology evidence="2">GPI-anchor</topology>
    </subcellularLocation>
</comment>
<evidence type="ECO:0000256" key="7">
    <source>
        <dbReference type="ARBA" id="ARBA00023180"/>
    </source>
</evidence>
<gene>
    <name evidence="12" type="ORF">TCIL3000_0_22650</name>
</gene>
<accession>F9WJE2</accession>
<feature type="chain" id="PRO_5003394823" evidence="10">
    <location>
        <begin position="19"/>
        <end position="353"/>
    </location>
</feature>
<evidence type="ECO:0000256" key="6">
    <source>
        <dbReference type="ARBA" id="ARBA00023136"/>
    </source>
</evidence>
<keyword evidence="13" id="KW-1185">Reference proteome</keyword>
<comment type="function">
    <text evidence="1">VSG forms a coat on the surface of the parasite. The trypanosome evades the immune response of the host by expressing a series of antigenically distinct VSGs from an estimated 1000 VSG genes.</text>
</comment>
<keyword evidence="3" id="KW-1003">Cell membrane</keyword>
<evidence type="ECO:0000256" key="1">
    <source>
        <dbReference type="ARBA" id="ARBA00002523"/>
    </source>
</evidence>
<evidence type="ECO:0000256" key="3">
    <source>
        <dbReference type="ARBA" id="ARBA00022475"/>
    </source>
</evidence>
<keyword evidence="5 10" id="KW-0732">Signal</keyword>
<keyword evidence="6" id="KW-0472">Membrane</keyword>
<dbReference type="Proteomes" id="UP000000702">
    <property type="component" value="Unassembled WGS sequence"/>
</dbReference>
<organism evidence="12 13">
    <name type="scientific">Trypanosoma congolense (strain IL3000)</name>
    <dbReference type="NCBI Taxonomy" id="1068625"/>
    <lineage>
        <taxon>Eukaryota</taxon>
        <taxon>Discoba</taxon>
        <taxon>Euglenozoa</taxon>
        <taxon>Kinetoplastea</taxon>
        <taxon>Metakinetoplastina</taxon>
        <taxon>Trypanosomatida</taxon>
        <taxon>Trypanosomatidae</taxon>
        <taxon>Trypanosoma</taxon>
        <taxon>Nannomonas</taxon>
    </lineage>
</organism>
<evidence type="ECO:0000259" key="11">
    <source>
        <dbReference type="Pfam" id="PF13206"/>
    </source>
</evidence>
<evidence type="ECO:0000256" key="4">
    <source>
        <dbReference type="ARBA" id="ARBA00022622"/>
    </source>
</evidence>
<feature type="region of interest" description="Disordered" evidence="9">
    <location>
        <begin position="265"/>
        <end position="325"/>
    </location>
</feature>
<keyword evidence="4" id="KW-0336">GPI-anchor</keyword>
<evidence type="ECO:0000313" key="13">
    <source>
        <dbReference type="Proteomes" id="UP000000702"/>
    </source>
</evidence>
<dbReference type="GO" id="GO:0098552">
    <property type="term" value="C:side of membrane"/>
    <property type="evidence" value="ECO:0007669"/>
    <property type="project" value="UniProtKB-KW"/>
</dbReference>
<feature type="compositionally biased region" description="Basic and acidic residues" evidence="9">
    <location>
        <begin position="265"/>
        <end position="285"/>
    </location>
</feature>
<evidence type="ECO:0000256" key="8">
    <source>
        <dbReference type="ARBA" id="ARBA00023288"/>
    </source>
</evidence>
<keyword evidence="7" id="KW-0325">Glycoprotein</keyword>
<name>F9WJE2_TRYCI</name>
<dbReference type="InterPro" id="IPR025932">
    <property type="entry name" value="Trypano_VSG_B_N_dom"/>
</dbReference>
<reference evidence="12 13" key="2">
    <citation type="journal article" date="2012" name="Proc. Natl. Acad. Sci. U.S.A.">
        <title>Antigenic diversity is generated by distinct evolutionary mechanisms in African trypanosome species.</title>
        <authorList>
            <person name="Jackson A.P."/>
            <person name="Berry A."/>
            <person name="Aslett M."/>
            <person name="Allison H.C."/>
            <person name="Burton P."/>
            <person name="Vavrova-Anderson J."/>
            <person name="Brown R."/>
            <person name="Browne H."/>
            <person name="Corton N."/>
            <person name="Hauser H."/>
            <person name="Gamble J."/>
            <person name="Gilderthorp R."/>
            <person name="Marcello L."/>
            <person name="McQuillan J."/>
            <person name="Otto T.D."/>
            <person name="Quail M.A."/>
            <person name="Sanders M.J."/>
            <person name="van Tonder A."/>
            <person name="Ginger M.L."/>
            <person name="Field M.C."/>
            <person name="Barry J.D."/>
            <person name="Hertz-Fowler C."/>
            <person name="Berriman M."/>
        </authorList>
    </citation>
    <scope>NUCLEOTIDE SEQUENCE [LARGE SCALE GENOMIC DNA]</scope>
    <source>
        <strain evidence="12 13">IL3000</strain>
    </source>
</reference>
<reference evidence="13" key="1">
    <citation type="submission" date="2011-07" db="EMBL/GenBank/DDBJ databases">
        <title>Divergent evolution of antigenic variation in African trypanosomes.</title>
        <authorList>
            <person name="Jackson A.P."/>
            <person name="Berry A."/>
            <person name="Allison H.C."/>
            <person name="Burton P."/>
            <person name="Anderson J."/>
            <person name="Aslett M."/>
            <person name="Brown R."/>
            <person name="Corton N."/>
            <person name="Harris D."/>
            <person name="Hauser H."/>
            <person name="Gamble J."/>
            <person name="Gilderthorp R."/>
            <person name="McQuillan J."/>
            <person name="Quail M.A."/>
            <person name="Sanders M."/>
            <person name="Van Tonder A."/>
            <person name="Ginger M.L."/>
            <person name="Donelson J.E."/>
            <person name="Field M.C."/>
            <person name="Barry J.D."/>
            <person name="Berriman M."/>
            <person name="Hertz-Fowler C."/>
        </authorList>
    </citation>
    <scope>NUCLEOTIDE SEQUENCE [LARGE SCALE GENOMIC DNA]</scope>
    <source>
        <strain evidence="13">IL3000</strain>
    </source>
</reference>
<evidence type="ECO:0000256" key="2">
    <source>
        <dbReference type="ARBA" id="ARBA00004609"/>
    </source>
</evidence>
<feature type="domain" description="Trypanosome variant surface glycoprotein B-type N-terminal" evidence="11">
    <location>
        <begin position="53"/>
        <end position="276"/>
    </location>
</feature>
<evidence type="ECO:0000256" key="5">
    <source>
        <dbReference type="ARBA" id="ARBA00022729"/>
    </source>
</evidence>
<comment type="caution">
    <text evidence="12">The sequence shown here is derived from an EMBL/GenBank/DDBJ whole genome shotgun (WGS) entry which is preliminary data.</text>
</comment>
<dbReference type="Pfam" id="PF13206">
    <property type="entry name" value="VSG_B"/>
    <property type="match status" value="1"/>
</dbReference>
<proteinExistence type="predicted"/>
<evidence type="ECO:0000313" key="12">
    <source>
        <dbReference type="EMBL" id="CCD17446.1"/>
    </source>
</evidence>
<feature type="compositionally biased region" description="Low complexity" evidence="9">
    <location>
        <begin position="289"/>
        <end position="301"/>
    </location>
</feature>
<feature type="signal peptide" evidence="10">
    <location>
        <begin position="1"/>
        <end position="18"/>
    </location>
</feature>
<dbReference type="EMBL" id="CAEQ01002716">
    <property type="protein sequence ID" value="CCD17446.1"/>
    <property type="molecule type" value="Genomic_DNA"/>
</dbReference>
<evidence type="ECO:0000256" key="10">
    <source>
        <dbReference type="SAM" id="SignalP"/>
    </source>
</evidence>
<dbReference type="AlphaFoldDB" id="F9WJE2"/>
<keyword evidence="8" id="KW-0449">Lipoprotein</keyword>
<protein>
    <submittedName>
        <fullName evidence="12">Variant surface glycoprotein</fullName>
    </submittedName>
</protein>
<dbReference type="GO" id="GO:0005886">
    <property type="term" value="C:plasma membrane"/>
    <property type="evidence" value="ECO:0007669"/>
    <property type="project" value="UniProtKB-SubCell"/>
</dbReference>
<dbReference type="VEuPathDB" id="TriTrypDB:TcIL3000_0_22650"/>
<evidence type="ECO:0000256" key="9">
    <source>
        <dbReference type="SAM" id="MobiDB-lite"/>
    </source>
</evidence>